<dbReference type="GeneID" id="72465858"/>
<comment type="caution">
    <text evidence="2">The sequence shown here is derived from an EMBL/GenBank/DDBJ whole genome shotgun (WGS) entry which is preliminary data.</text>
</comment>
<keyword evidence="3" id="KW-1185">Reference proteome</keyword>
<reference evidence="2" key="1">
    <citation type="journal article" date="2022" name="Int. J. Syst. Evol. Microbiol.">
        <title>Prevotella lacticifex sp. nov., isolated from the rumen of cows.</title>
        <authorList>
            <person name="Shinkai T."/>
            <person name="Ikeyama N."/>
            <person name="Kumagai M."/>
            <person name="Ohmori H."/>
            <person name="Sakamoto M."/>
            <person name="Ohkuma M."/>
            <person name="Mitsumori M."/>
        </authorList>
    </citation>
    <scope>NUCLEOTIDE SEQUENCE</scope>
    <source>
        <strain evidence="2">R5076</strain>
    </source>
</reference>
<dbReference type="RefSeq" id="WP_223926634.1">
    <property type="nucleotide sequence ID" value="NZ_BPTU01000002.1"/>
</dbReference>
<name>A0A9R1CCH4_9BACT</name>
<gene>
    <name evidence="2" type="ORF">PRLR5076_29490</name>
</gene>
<dbReference type="Proteomes" id="UP000825483">
    <property type="component" value="Unassembled WGS sequence"/>
</dbReference>
<accession>A0A9R1CCH4</accession>
<evidence type="ECO:0000313" key="3">
    <source>
        <dbReference type="Proteomes" id="UP000825483"/>
    </source>
</evidence>
<organism evidence="2 3">
    <name type="scientific">Prevotella lacticifex</name>
    <dbReference type="NCBI Taxonomy" id="2854755"/>
    <lineage>
        <taxon>Bacteria</taxon>
        <taxon>Pseudomonadati</taxon>
        <taxon>Bacteroidota</taxon>
        <taxon>Bacteroidia</taxon>
        <taxon>Bacteroidales</taxon>
        <taxon>Prevotellaceae</taxon>
        <taxon>Prevotella</taxon>
    </lineage>
</organism>
<proteinExistence type="predicted"/>
<feature type="region of interest" description="Disordered" evidence="1">
    <location>
        <begin position="102"/>
        <end position="121"/>
    </location>
</feature>
<dbReference type="AlphaFoldDB" id="A0A9R1CCH4"/>
<evidence type="ECO:0000256" key="1">
    <source>
        <dbReference type="SAM" id="MobiDB-lite"/>
    </source>
</evidence>
<dbReference type="EMBL" id="BPUB01000002">
    <property type="protein sequence ID" value="GJG60098.1"/>
    <property type="molecule type" value="Genomic_DNA"/>
</dbReference>
<protein>
    <submittedName>
        <fullName evidence="2">Uncharacterized protein</fullName>
    </submittedName>
</protein>
<sequence length="121" mass="13713">MMIKVCFSQHSQRRALALLLILLLTTISATARSRYMSAKFMLTAEKDQKTYVDSIVSAQPGVFSARWSPRRRMLVVVYDKTLTSRHHLKIFVTRLSAQLPTPEADGKACPEQRRSSTCLVV</sequence>
<feature type="compositionally biased region" description="Basic and acidic residues" evidence="1">
    <location>
        <begin position="104"/>
        <end position="114"/>
    </location>
</feature>
<evidence type="ECO:0000313" key="2">
    <source>
        <dbReference type="EMBL" id="GJG60098.1"/>
    </source>
</evidence>